<dbReference type="PANTHER" id="PTHR37574:SF1">
    <property type="entry name" value="LIPASE B"/>
    <property type="match status" value="1"/>
</dbReference>
<dbReference type="Proteomes" id="UP000005240">
    <property type="component" value="Unassembled WGS sequence"/>
</dbReference>
<dbReference type="SUPFAM" id="SSF53474">
    <property type="entry name" value="alpha/beta-Hydrolases"/>
    <property type="match status" value="1"/>
</dbReference>
<feature type="compositionally biased region" description="Gly residues" evidence="1">
    <location>
        <begin position="46"/>
        <end position="60"/>
    </location>
</feature>
<reference evidence="3" key="1">
    <citation type="submission" date="2009-11" db="EMBL/GenBank/DDBJ databases">
        <authorList>
            <consortium name="The Broad Institute Genome Sequencing Platform"/>
            <person name="Ward D."/>
            <person name="Feldgarden M."/>
            <person name="Earl A."/>
            <person name="Young S.K."/>
            <person name="Zeng Q."/>
            <person name="Koehrsen M."/>
            <person name="Alvarado L."/>
            <person name="Berlin A."/>
            <person name="Bochicchio J."/>
            <person name="Borenstein D."/>
            <person name="Chapman S.B."/>
            <person name="Chen Z."/>
            <person name="Engels R."/>
            <person name="Freedman E."/>
            <person name="Gellesch M."/>
            <person name="Goldberg J."/>
            <person name="Griggs A."/>
            <person name="Gujja S."/>
            <person name="Heilman E."/>
            <person name="Heiman D."/>
            <person name="Hepburn T."/>
            <person name="Howarth C."/>
            <person name="Jen D."/>
            <person name="Larson L."/>
            <person name="Lewis B."/>
            <person name="Mehta T."/>
            <person name="Park D."/>
            <person name="Pearson M."/>
            <person name="Roberts A."/>
            <person name="Saif S."/>
            <person name="Shea T."/>
            <person name="Shenoy N."/>
            <person name="Sisk P."/>
            <person name="Stolte C."/>
            <person name="Sykes S."/>
            <person name="Thomson T."/>
            <person name="Walk T."/>
            <person name="White J."/>
            <person name="Yandava C."/>
            <person name="Izard J."/>
            <person name="Baranova O.V."/>
            <person name="Blanton J.M."/>
            <person name="Tanner A.C."/>
            <person name="Dewhirst F.E."/>
            <person name="Haas B."/>
            <person name="Nusbaum C."/>
            <person name="Birren B."/>
        </authorList>
    </citation>
    <scope>NUCLEOTIDE SEQUENCE [LARGE SCALE GENOMIC DNA]</scope>
    <source>
        <strain evidence="3">1-1 BBBD Race 1</strain>
    </source>
</reference>
<evidence type="ECO:0000256" key="2">
    <source>
        <dbReference type="SAM" id="SignalP"/>
    </source>
</evidence>
<organism evidence="3">
    <name type="scientific">Puccinia triticina (isolate 1-1 / race 1 (BBBD))</name>
    <name type="common">Brown leaf rust fungus</name>
    <dbReference type="NCBI Taxonomy" id="630390"/>
    <lineage>
        <taxon>Eukaryota</taxon>
        <taxon>Fungi</taxon>
        <taxon>Dikarya</taxon>
        <taxon>Basidiomycota</taxon>
        <taxon>Pucciniomycotina</taxon>
        <taxon>Pucciniomycetes</taxon>
        <taxon>Pucciniales</taxon>
        <taxon>Pucciniaceae</taxon>
        <taxon>Puccinia</taxon>
    </lineage>
</organism>
<dbReference type="OrthoDB" id="4605274at2759"/>
<proteinExistence type="predicted"/>
<accession>A0A180GK39</accession>
<dbReference type="InterPro" id="IPR029058">
    <property type="entry name" value="AB_hydrolase_fold"/>
</dbReference>
<feature type="compositionally biased region" description="Low complexity" evidence="1">
    <location>
        <begin position="110"/>
        <end position="123"/>
    </location>
</feature>
<feature type="region of interest" description="Disordered" evidence="1">
    <location>
        <begin position="108"/>
        <end position="128"/>
    </location>
</feature>
<reference evidence="4 5" key="3">
    <citation type="journal article" date="2017" name="G3 (Bethesda)">
        <title>Comparative analysis highlights variable genome content of wheat rusts and divergence of the mating loci.</title>
        <authorList>
            <person name="Cuomo C.A."/>
            <person name="Bakkeren G."/>
            <person name="Khalil H.B."/>
            <person name="Panwar V."/>
            <person name="Joly D."/>
            <person name="Linning R."/>
            <person name="Sakthikumar S."/>
            <person name="Song X."/>
            <person name="Adiconis X."/>
            <person name="Fan L."/>
            <person name="Goldberg J.M."/>
            <person name="Levin J.Z."/>
            <person name="Young S."/>
            <person name="Zeng Q."/>
            <person name="Anikster Y."/>
            <person name="Bruce M."/>
            <person name="Wang M."/>
            <person name="Yin C."/>
            <person name="McCallum B."/>
            <person name="Szabo L.J."/>
            <person name="Hulbert S."/>
            <person name="Chen X."/>
            <person name="Fellers J.P."/>
        </authorList>
    </citation>
    <scope>NUCLEOTIDE SEQUENCE</scope>
    <source>
        <strain evidence="5">Isolate 1-1 / race 1 (BBBD)</strain>
        <strain evidence="4">isolate 1-1 / race 1 (BBBD)</strain>
    </source>
</reference>
<dbReference type="EnsemblFungi" id="PTTG_08315-t43_1">
    <property type="protein sequence ID" value="PTTG_08315-t43_1-p1"/>
    <property type="gene ID" value="PTTG_08315"/>
</dbReference>
<keyword evidence="2" id="KW-0732">Signal</keyword>
<feature type="compositionally biased region" description="Basic and acidic residues" evidence="1">
    <location>
        <begin position="21"/>
        <end position="36"/>
    </location>
</feature>
<keyword evidence="5" id="KW-1185">Reference proteome</keyword>
<gene>
    <name evidence="3" type="ORF">PTTG_08315</name>
</gene>
<evidence type="ECO:0000313" key="3">
    <source>
        <dbReference type="EMBL" id="OAV93156.1"/>
    </source>
</evidence>
<evidence type="ECO:0000313" key="5">
    <source>
        <dbReference type="Proteomes" id="UP000005240"/>
    </source>
</evidence>
<reference evidence="4" key="4">
    <citation type="submission" date="2025-05" db="UniProtKB">
        <authorList>
            <consortium name="EnsemblFungi"/>
        </authorList>
    </citation>
    <scope>IDENTIFICATION</scope>
    <source>
        <strain evidence="4">isolate 1-1 / race 1 (BBBD)</strain>
    </source>
</reference>
<evidence type="ECO:0000313" key="4">
    <source>
        <dbReference type="EnsemblFungi" id="PTTG_08315-t43_1-p1"/>
    </source>
</evidence>
<feature type="chain" id="PRO_5008109986" description="Lipase" evidence="2">
    <location>
        <begin position="19"/>
        <end position="475"/>
    </location>
</feature>
<protein>
    <recommendedName>
        <fullName evidence="6">Lipase</fullName>
    </recommendedName>
</protein>
<dbReference type="Gene3D" id="3.40.50.1820">
    <property type="entry name" value="alpha/beta hydrolase"/>
    <property type="match status" value="1"/>
</dbReference>
<evidence type="ECO:0008006" key="6">
    <source>
        <dbReference type="Google" id="ProtNLM"/>
    </source>
</evidence>
<dbReference type="STRING" id="630390.A0A180GK39"/>
<dbReference type="EMBL" id="ADAS02000054">
    <property type="protein sequence ID" value="OAV93156.1"/>
    <property type="molecule type" value="Genomic_DNA"/>
</dbReference>
<reference evidence="3" key="2">
    <citation type="submission" date="2016-05" db="EMBL/GenBank/DDBJ databases">
        <title>Comparative analysis highlights variable genome content of wheat rusts and divergence of the mating loci.</title>
        <authorList>
            <person name="Cuomo C.A."/>
            <person name="Bakkeren G."/>
            <person name="Szabo L."/>
            <person name="Khalil H."/>
            <person name="Joly D."/>
            <person name="Goldberg J."/>
            <person name="Young S."/>
            <person name="Zeng Q."/>
            <person name="Fellers J."/>
        </authorList>
    </citation>
    <scope>NUCLEOTIDE SEQUENCE [LARGE SCALE GENOMIC DNA]</scope>
    <source>
        <strain evidence="3">1-1 BBBD Race 1</strain>
    </source>
</reference>
<dbReference type="VEuPathDB" id="FungiDB:PTTG_08315"/>
<dbReference type="PANTHER" id="PTHR37574">
    <property type="entry name" value="LIPASE B"/>
    <property type="match status" value="1"/>
</dbReference>
<name>A0A180GK39_PUCT1</name>
<feature type="region of interest" description="Disordered" evidence="1">
    <location>
        <begin position="21"/>
        <end position="73"/>
    </location>
</feature>
<evidence type="ECO:0000256" key="1">
    <source>
        <dbReference type="SAM" id="MobiDB-lite"/>
    </source>
</evidence>
<sequence length="475" mass="49421">MIAPVAVVLFLLVLHARATEPAELEKENKGQADLSKRGLLPSLLGGSPGRGQSGIGGLLGGSPSHGYGGGPQSIGSGLVDGVTGLLPLGPQSPGGSLNDLLNGVPKYDQAATTAGPRPPTARGDAPWSQSERTYRQQITCLGHTQGQRGIVLLVPPTGGNGQQVWPRSPYAQLPRYGFSICWVDNLSKSTGDAQLTAEFIAYAIIHLAAQSRQPLNVISYSQGGMDAQWAFTFWPSTRRLVTNFIALASPFHGTYAANVVCPLLEVAGGCLPAVWQMMVNSRFQQALNARAPNSGARALVPTTSIYSYDDEIVLPQVGGRPISALDGASNIAVQDVCGAQHFADHFLIVGDHGAFGIALNALMSGRPANRANIDKSYCNQLAGLGGQLGSLGNDLKYAFATVVGNTGDRINSLLKTLTTLTVAAEPPLQMYVCQRGFATGCTGRGFSGPEARAPILSSLPQTVGAVGSLLGGLGN</sequence>
<dbReference type="AlphaFoldDB" id="A0A180GK39"/>
<feature type="signal peptide" evidence="2">
    <location>
        <begin position="1"/>
        <end position="18"/>
    </location>
</feature>
<dbReference type="InterPro" id="IPR053228">
    <property type="entry name" value="Stereospecific_Lipase"/>
</dbReference>